<reference evidence="2 3" key="1">
    <citation type="submission" date="2014-06" db="EMBL/GenBank/DDBJ databases">
        <authorList>
            <person name="Ngugi D.K."/>
            <person name="Blom J."/>
            <person name="Alam I."/>
            <person name="Rashid M."/>
            <person name="Ba Alawi W."/>
            <person name="Zhang G."/>
            <person name="Hikmawan T."/>
            <person name="Guan Y."/>
            <person name="Antunes A."/>
            <person name="Siam R."/>
            <person name="ElDorry H."/>
            <person name="Bajic V."/>
            <person name="Stingl U."/>
        </authorList>
    </citation>
    <scope>NUCLEOTIDE SEQUENCE [LARGE SCALE GENOMIC DNA]</scope>
    <source>
        <strain evidence="2">SCGC AAA799-N04</strain>
    </source>
</reference>
<keyword evidence="3" id="KW-1185">Reference proteome</keyword>
<name>A0A081RNC6_9ARCH</name>
<protein>
    <submittedName>
        <fullName evidence="2">Phospholipase A2-esterase protein</fullName>
    </submittedName>
</protein>
<dbReference type="InterPro" id="IPR040865">
    <property type="entry name" value="PriX"/>
</dbReference>
<dbReference type="AlphaFoldDB" id="A0A081RNC6"/>
<organism evidence="2 3">
    <name type="scientific">Marine Group I thaumarchaeote SCGC AAA799-N04</name>
    <dbReference type="NCBI Taxonomy" id="1502293"/>
    <lineage>
        <taxon>Archaea</taxon>
        <taxon>Nitrososphaerota</taxon>
        <taxon>Marine Group I</taxon>
    </lineage>
</organism>
<dbReference type="EMBL" id="JOKN01000011">
    <property type="protein sequence ID" value="KEQ56699.1"/>
    <property type="molecule type" value="Genomic_DNA"/>
</dbReference>
<dbReference type="Pfam" id="PF18689">
    <property type="entry name" value="PriX"/>
    <property type="match status" value="1"/>
</dbReference>
<sequence>MSVILDVEFGLNYLLNHFNLPLWPRRIQAGSKSPQIIVNSVNEALENFKKADFIDCRINAFSEHEIESVTPNCIFIDLDKKHVLSEVVSIFHKTLGTSPLVLSTGNGFAIVLPIEFNSLKHVIHQGIGGYELSTYILRFMKEYLSNNHADSSNHPSLKSCLIRIPYSKNQKCIESGKNNLVTIKHEWDGRRVTVKHLPFTSFLDEIISQKKNSKICRKANSKNFVWIDKLLSSQIKDGRSRLLFDVTRYLINLKGKSIEDTVNIVHPWINSRYYSKNMIQYECRRALKDGKYPRRLNTIKNSDVELYDIIS</sequence>
<proteinExistence type="predicted"/>
<dbReference type="Proteomes" id="UP000028059">
    <property type="component" value="Unassembled WGS sequence"/>
</dbReference>
<feature type="domain" description="Primase X" evidence="1">
    <location>
        <begin position="224"/>
        <end position="310"/>
    </location>
</feature>
<evidence type="ECO:0000259" key="1">
    <source>
        <dbReference type="Pfam" id="PF18689"/>
    </source>
</evidence>
<evidence type="ECO:0000313" key="2">
    <source>
        <dbReference type="EMBL" id="KEQ56699.1"/>
    </source>
</evidence>
<gene>
    <name evidence="2" type="ORF">AAA799N04_00833</name>
</gene>
<accession>A0A081RNC6</accession>
<comment type="caution">
    <text evidence="2">The sequence shown here is derived from an EMBL/GenBank/DDBJ whole genome shotgun (WGS) entry which is preliminary data.</text>
</comment>
<evidence type="ECO:0000313" key="3">
    <source>
        <dbReference type="Proteomes" id="UP000028059"/>
    </source>
</evidence>